<keyword evidence="2" id="KW-1185">Reference proteome</keyword>
<sequence>MGRGRKLKKKINMNIVLILVPILYICFNGLTNFLCHQHSVKYNTTYDHQYARSNLSSPFKIVGNSFPFNKYAFLTARDSFATRGSTFSGIKGSGYWFIMGKTNMSVTEQLNSGVRALILKASDNRRIGEVRVGQKSSENIRYLSGWWETDGAALDILKEVEEFLSSNPFEILTLILEDCVKASNALSKVFEAANLTKYMLPLKKMPRHGGDWPLVEDMVSTNQRLIVFTSNISKEETEGIAYTWNFMVECKYGSDQYIRPPCIKGENLSAATDDTSKSLVLLNYYLLPSDTKDLMTAINKCYAIASNRWANFIAIRYNEEFGATQATYLVDFLNGKLLCGSDDVNSCKAMNIVEITLRLQVVMGIVPMIVCRGGK</sequence>
<accession>A0ACC0N756</accession>
<comment type="caution">
    <text evidence="1">The sequence shown here is derived from an EMBL/GenBank/DDBJ whole genome shotgun (WGS) entry which is preliminary data.</text>
</comment>
<protein>
    <submittedName>
        <fullName evidence="1">Uncharacterized protein</fullName>
    </submittedName>
</protein>
<evidence type="ECO:0000313" key="1">
    <source>
        <dbReference type="EMBL" id="KAI8549010.1"/>
    </source>
</evidence>
<organism evidence="1 2">
    <name type="scientific">Rhododendron molle</name>
    <name type="common">Chinese azalea</name>
    <name type="synonym">Azalea mollis</name>
    <dbReference type="NCBI Taxonomy" id="49168"/>
    <lineage>
        <taxon>Eukaryota</taxon>
        <taxon>Viridiplantae</taxon>
        <taxon>Streptophyta</taxon>
        <taxon>Embryophyta</taxon>
        <taxon>Tracheophyta</taxon>
        <taxon>Spermatophyta</taxon>
        <taxon>Magnoliopsida</taxon>
        <taxon>eudicotyledons</taxon>
        <taxon>Gunneridae</taxon>
        <taxon>Pentapetalae</taxon>
        <taxon>asterids</taxon>
        <taxon>Ericales</taxon>
        <taxon>Ericaceae</taxon>
        <taxon>Ericoideae</taxon>
        <taxon>Rhodoreae</taxon>
        <taxon>Rhododendron</taxon>
    </lineage>
</organism>
<dbReference type="Proteomes" id="UP001062846">
    <property type="component" value="Chromosome 7"/>
</dbReference>
<evidence type="ECO:0000313" key="2">
    <source>
        <dbReference type="Proteomes" id="UP001062846"/>
    </source>
</evidence>
<gene>
    <name evidence="1" type="ORF">RHMOL_Rhmol07G0318000</name>
</gene>
<dbReference type="EMBL" id="CM046394">
    <property type="protein sequence ID" value="KAI8549010.1"/>
    <property type="molecule type" value="Genomic_DNA"/>
</dbReference>
<proteinExistence type="predicted"/>
<name>A0ACC0N756_RHOML</name>
<reference evidence="1" key="1">
    <citation type="submission" date="2022-02" db="EMBL/GenBank/DDBJ databases">
        <title>Plant Genome Project.</title>
        <authorList>
            <person name="Zhang R.-G."/>
        </authorList>
    </citation>
    <scope>NUCLEOTIDE SEQUENCE</scope>
    <source>
        <strain evidence="1">AT1</strain>
    </source>
</reference>